<dbReference type="Pfam" id="PF03547">
    <property type="entry name" value="Mem_trans"/>
    <property type="match status" value="1"/>
</dbReference>
<feature type="transmembrane region" description="Helical" evidence="8">
    <location>
        <begin position="170"/>
        <end position="192"/>
    </location>
</feature>
<keyword evidence="10" id="KW-1185">Reference proteome</keyword>
<keyword evidence="4" id="KW-1003">Cell membrane</keyword>
<evidence type="ECO:0000256" key="8">
    <source>
        <dbReference type="SAM" id="Phobius"/>
    </source>
</evidence>
<dbReference type="RefSeq" id="WP_204402470.1">
    <property type="nucleotide sequence ID" value="NZ_JAFBEE010000012.1"/>
</dbReference>
<dbReference type="Proteomes" id="UP001314796">
    <property type="component" value="Unassembled WGS sequence"/>
</dbReference>
<evidence type="ECO:0000256" key="7">
    <source>
        <dbReference type="ARBA" id="ARBA00023136"/>
    </source>
</evidence>
<evidence type="ECO:0000256" key="2">
    <source>
        <dbReference type="ARBA" id="ARBA00010145"/>
    </source>
</evidence>
<feature type="transmembrane region" description="Helical" evidence="8">
    <location>
        <begin position="228"/>
        <end position="250"/>
    </location>
</feature>
<evidence type="ECO:0000256" key="5">
    <source>
        <dbReference type="ARBA" id="ARBA00022692"/>
    </source>
</evidence>
<dbReference type="Gene3D" id="1.20.1530.20">
    <property type="match status" value="1"/>
</dbReference>
<feature type="transmembrane region" description="Helical" evidence="8">
    <location>
        <begin position="100"/>
        <end position="122"/>
    </location>
</feature>
<comment type="caution">
    <text evidence="9">The sequence shown here is derived from an EMBL/GenBank/DDBJ whole genome shotgun (WGS) entry which is preliminary data.</text>
</comment>
<gene>
    <name evidence="9" type="ORF">JOC73_001929</name>
</gene>
<dbReference type="InterPro" id="IPR004776">
    <property type="entry name" value="Mem_transp_PIN-like"/>
</dbReference>
<feature type="transmembrane region" description="Helical" evidence="8">
    <location>
        <begin position="67"/>
        <end position="88"/>
    </location>
</feature>
<dbReference type="PANTHER" id="PTHR36838">
    <property type="entry name" value="AUXIN EFFLUX CARRIER FAMILY PROTEIN"/>
    <property type="match status" value="1"/>
</dbReference>
<keyword evidence="5 8" id="KW-0812">Transmembrane</keyword>
<dbReference type="PANTHER" id="PTHR36838:SF1">
    <property type="entry name" value="SLR1864 PROTEIN"/>
    <property type="match status" value="1"/>
</dbReference>
<evidence type="ECO:0000256" key="4">
    <source>
        <dbReference type="ARBA" id="ARBA00022475"/>
    </source>
</evidence>
<evidence type="ECO:0000256" key="6">
    <source>
        <dbReference type="ARBA" id="ARBA00022989"/>
    </source>
</evidence>
<evidence type="ECO:0000313" key="10">
    <source>
        <dbReference type="Proteomes" id="UP001314796"/>
    </source>
</evidence>
<proteinExistence type="inferred from homology"/>
<dbReference type="InterPro" id="IPR038770">
    <property type="entry name" value="Na+/solute_symporter_sf"/>
</dbReference>
<keyword evidence="6 8" id="KW-1133">Transmembrane helix</keyword>
<comment type="subcellular location">
    <subcellularLocation>
        <location evidence="1">Cell membrane</location>
        <topology evidence="1">Multi-pass membrane protein</topology>
    </subcellularLocation>
</comment>
<keyword evidence="7 8" id="KW-0472">Membrane</keyword>
<organism evidence="9 10">
    <name type="scientific">Alkaliphilus hydrothermalis</name>
    <dbReference type="NCBI Taxonomy" id="1482730"/>
    <lineage>
        <taxon>Bacteria</taxon>
        <taxon>Bacillati</taxon>
        <taxon>Bacillota</taxon>
        <taxon>Clostridia</taxon>
        <taxon>Peptostreptococcales</taxon>
        <taxon>Natronincolaceae</taxon>
        <taxon>Alkaliphilus</taxon>
    </lineage>
</organism>
<keyword evidence="3" id="KW-0813">Transport</keyword>
<sequence>MTFMTVFNQIAILSLMIIVGYGVMKFGILNDQLNKGLSSLVLKVTLPAMIVKSMQFDFSREVLLTSFKMILLSLFVHGIAILTSYIVPKLLKEQSTKGDVIQFMLVFSNVGYMGYPVIYAIYGDMGVFYAALFNIPFNVLIWTLGVTIMTRHSHRESNKLDYRKVLMNPGIIAVGLGFTLFLLSIKIPYVVYDTLHGIGEMTVPLSMLVVGSMLGEMPLREVFNEKKLIVVSVIRLIVLPLITLIVLSFMGFEGMLLGVPVVIAGMPAAANTAVFSTLYDAAPHFASKGVFITTLLSMITIPLLSMLL</sequence>
<feature type="transmembrane region" description="Helical" evidence="8">
    <location>
        <begin position="290"/>
        <end position="307"/>
    </location>
</feature>
<feature type="transmembrane region" description="Helical" evidence="8">
    <location>
        <begin position="256"/>
        <end position="278"/>
    </location>
</feature>
<protein>
    <submittedName>
        <fullName evidence="9">Permease</fullName>
    </submittedName>
</protein>
<name>A0ABS2NQY7_9FIRM</name>
<reference evidence="9 10" key="1">
    <citation type="submission" date="2021-01" db="EMBL/GenBank/DDBJ databases">
        <title>Genomic Encyclopedia of Type Strains, Phase IV (KMG-IV): sequencing the most valuable type-strain genomes for metagenomic binning, comparative biology and taxonomic classification.</title>
        <authorList>
            <person name="Goeker M."/>
        </authorList>
    </citation>
    <scope>NUCLEOTIDE SEQUENCE [LARGE SCALE GENOMIC DNA]</scope>
    <source>
        <strain evidence="9 10">DSM 25890</strain>
    </source>
</reference>
<comment type="similarity">
    <text evidence="2">Belongs to the auxin efflux carrier (TC 2.A.69) family.</text>
</comment>
<dbReference type="EMBL" id="JAFBEE010000012">
    <property type="protein sequence ID" value="MBM7615359.1"/>
    <property type="molecule type" value="Genomic_DNA"/>
</dbReference>
<feature type="transmembrane region" description="Helical" evidence="8">
    <location>
        <begin position="6"/>
        <end position="24"/>
    </location>
</feature>
<evidence type="ECO:0000256" key="3">
    <source>
        <dbReference type="ARBA" id="ARBA00022448"/>
    </source>
</evidence>
<feature type="transmembrane region" description="Helical" evidence="8">
    <location>
        <begin position="198"/>
        <end position="216"/>
    </location>
</feature>
<evidence type="ECO:0000313" key="9">
    <source>
        <dbReference type="EMBL" id="MBM7615359.1"/>
    </source>
</evidence>
<evidence type="ECO:0000256" key="1">
    <source>
        <dbReference type="ARBA" id="ARBA00004651"/>
    </source>
</evidence>
<feature type="transmembrane region" description="Helical" evidence="8">
    <location>
        <begin position="128"/>
        <end position="149"/>
    </location>
</feature>
<accession>A0ABS2NQY7</accession>